<keyword evidence="2" id="KW-1185">Reference proteome</keyword>
<organism evidence="1 2">
    <name type="scientific">Algoriphagus boseongensis</name>
    <dbReference type="NCBI Taxonomy" id="1442587"/>
    <lineage>
        <taxon>Bacteria</taxon>
        <taxon>Pseudomonadati</taxon>
        <taxon>Bacteroidota</taxon>
        <taxon>Cytophagia</taxon>
        <taxon>Cytophagales</taxon>
        <taxon>Cyclobacteriaceae</taxon>
        <taxon>Algoriphagus</taxon>
    </lineage>
</organism>
<name>A0A4R6T5R1_9BACT</name>
<dbReference type="AlphaFoldDB" id="A0A4R6T5R1"/>
<gene>
    <name evidence="1" type="ORF">DFQ04_0038</name>
</gene>
<dbReference type="Proteomes" id="UP000294535">
    <property type="component" value="Unassembled WGS sequence"/>
</dbReference>
<dbReference type="EMBL" id="SNYF01000005">
    <property type="protein sequence ID" value="TDQ18240.1"/>
    <property type="molecule type" value="Genomic_DNA"/>
</dbReference>
<reference evidence="1 2" key="1">
    <citation type="submission" date="2019-03" db="EMBL/GenBank/DDBJ databases">
        <title>Genomic Encyclopedia of Type Strains, Phase III (KMG-III): the genomes of soil and plant-associated and newly described type strains.</title>
        <authorList>
            <person name="Whitman W."/>
        </authorList>
    </citation>
    <scope>NUCLEOTIDE SEQUENCE [LARGE SCALE GENOMIC DNA]</scope>
    <source>
        <strain evidence="1 2">CECT 8446</strain>
    </source>
</reference>
<evidence type="ECO:0000313" key="1">
    <source>
        <dbReference type="EMBL" id="TDQ18240.1"/>
    </source>
</evidence>
<accession>A0A4R6T5R1</accession>
<sequence>MNIRNLKTRQVIGSIDCGYSSTDHRRQSTAPQIRLHIYSHLVPGSKADNPKIKNDRISFSKKWGLPKEQTPNAFLRK</sequence>
<proteinExistence type="predicted"/>
<evidence type="ECO:0000313" key="2">
    <source>
        <dbReference type="Proteomes" id="UP000294535"/>
    </source>
</evidence>
<comment type="caution">
    <text evidence="1">The sequence shown here is derived from an EMBL/GenBank/DDBJ whole genome shotgun (WGS) entry which is preliminary data.</text>
</comment>
<protein>
    <submittedName>
        <fullName evidence="1">Uncharacterized protein</fullName>
    </submittedName>
</protein>